<dbReference type="InterPro" id="IPR054263">
    <property type="entry name" value="DUF6994"/>
</dbReference>
<organism evidence="1 2">
    <name type="scientific">Lysinimonas soli</name>
    <dbReference type="NCBI Taxonomy" id="1074233"/>
    <lineage>
        <taxon>Bacteria</taxon>
        <taxon>Bacillati</taxon>
        <taxon>Actinomycetota</taxon>
        <taxon>Actinomycetes</taxon>
        <taxon>Micrococcales</taxon>
        <taxon>Microbacteriaceae</taxon>
        <taxon>Lysinimonas</taxon>
    </lineage>
</organism>
<dbReference type="Pfam" id="PF22507">
    <property type="entry name" value="DUF6994"/>
    <property type="match status" value="1"/>
</dbReference>
<accession>A0ABW0NND4</accession>
<dbReference type="RefSeq" id="WP_386739745.1">
    <property type="nucleotide sequence ID" value="NZ_JBHSMG010000001.1"/>
</dbReference>
<evidence type="ECO:0000313" key="2">
    <source>
        <dbReference type="Proteomes" id="UP001596039"/>
    </source>
</evidence>
<evidence type="ECO:0000313" key="1">
    <source>
        <dbReference type="EMBL" id="MFC5500672.1"/>
    </source>
</evidence>
<protein>
    <submittedName>
        <fullName evidence="1">DUF6994 family protein</fullName>
    </submittedName>
</protein>
<gene>
    <name evidence="1" type="ORF">ACFPJ4_00305</name>
</gene>
<sequence>MTFDVRTDAGAGDPDTTSATLRRYHQLLWSKELPIGGRFDLVTTKTRTYLHHSSGLGEFFPTSDTVIPGFFRYKRMTHIIDQLSRREIDRFLVANHTIGAMMIFPGDRRPGVVTINGARGFNPNIADRFDFTVEAIRRHYLDLPSPLSSTIAAYGDFFRLFVDFRGYADFFLLQDMISTSYESVRLFNPFEDFGVTSPLPRTVQEWRSYRDRALHFIKLRNRRIDAWVRANIAASKV</sequence>
<proteinExistence type="predicted"/>
<name>A0ABW0NND4_9MICO</name>
<comment type="caution">
    <text evidence="1">The sequence shown here is derived from an EMBL/GenBank/DDBJ whole genome shotgun (WGS) entry which is preliminary data.</text>
</comment>
<dbReference type="EMBL" id="JBHSMG010000001">
    <property type="protein sequence ID" value="MFC5500672.1"/>
    <property type="molecule type" value="Genomic_DNA"/>
</dbReference>
<reference evidence="2" key="1">
    <citation type="journal article" date="2019" name="Int. J. Syst. Evol. Microbiol.">
        <title>The Global Catalogue of Microorganisms (GCM) 10K type strain sequencing project: providing services to taxonomists for standard genome sequencing and annotation.</title>
        <authorList>
            <consortium name="The Broad Institute Genomics Platform"/>
            <consortium name="The Broad Institute Genome Sequencing Center for Infectious Disease"/>
            <person name="Wu L."/>
            <person name="Ma J."/>
        </authorList>
    </citation>
    <scope>NUCLEOTIDE SEQUENCE [LARGE SCALE GENOMIC DNA]</scope>
    <source>
        <strain evidence="2">CGMCC 4.6997</strain>
    </source>
</reference>
<dbReference type="Proteomes" id="UP001596039">
    <property type="component" value="Unassembled WGS sequence"/>
</dbReference>
<keyword evidence="2" id="KW-1185">Reference proteome</keyword>